<dbReference type="AlphaFoldDB" id="A0A238FMU3"/>
<reference evidence="2" key="1">
    <citation type="submission" date="2016-09" db="EMBL/GenBank/DDBJ databases">
        <authorList>
            <person name="Jeantristanb JTB J.-T."/>
            <person name="Ricardo R."/>
        </authorList>
    </citation>
    <scope>NUCLEOTIDE SEQUENCE [LARGE SCALE GENOMIC DNA]</scope>
</reference>
<protein>
    <submittedName>
        <fullName evidence="1">BQ2448_6551 protein</fullName>
    </submittedName>
</protein>
<proteinExistence type="predicted"/>
<sequence>MIFYLECDHSHEYCGLILQLLRVALDHAWGLSQVRGRRRHFRTYTAVRVVLAIAFNKLCLVRWPRHKSQTPLPTPAYWPREYR</sequence>
<accession>A0A238FMU3</accession>
<organism evidence="1 2">
    <name type="scientific">Microbotryum intermedium</name>
    <dbReference type="NCBI Taxonomy" id="269621"/>
    <lineage>
        <taxon>Eukaryota</taxon>
        <taxon>Fungi</taxon>
        <taxon>Dikarya</taxon>
        <taxon>Basidiomycota</taxon>
        <taxon>Pucciniomycotina</taxon>
        <taxon>Microbotryomycetes</taxon>
        <taxon>Microbotryales</taxon>
        <taxon>Microbotryaceae</taxon>
        <taxon>Microbotryum</taxon>
    </lineage>
</organism>
<keyword evidence="2" id="KW-1185">Reference proteome</keyword>
<evidence type="ECO:0000313" key="1">
    <source>
        <dbReference type="EMBL" id="SCV74119.1"/>
    </source>
</evidence>
<dbReference type="Proteomes" id="UP000198372">
    <property type="component" value="Unassembled WGS sequence"/>
</dbReference>
<name>A0A238FMU3_9BASI</name>
<dbReference type="EMBL" id="FMSP01000020">
    <property type="protein sequence ID" value="SCV74119.1"/>
    <property type="molecule type" value="Genomic_DNA"/>
</dbReference>
<evidence type="ECO:0000313" key="2">
    <source>
        <dbReference type="Proteomes" id="UP000198372"/>
    </source>
</evidence>
<gene>
    <name evidence="1" type="ORF">BQ2448_6551</name>
</gene>